<evidence type="ECO:0000313" key="2">
    <source>
        <dbReference type="EMBL" id="ASU55899.1"/>
    </source>
</evidence>
<evidence type="ECO:0000313" key="3">
    <source>
        <dbReference type="Proteomes" id="UP000276867"/>
    </source>
</evidence>
<keyword evidence="3" id="KW-1185">Reference proteome</keyword>
<proteinExistence type="predicted"/>
<dbReference type="Proteomes" id="UP000276867">
    <property type="component" value="Segment"/>
</dbReference>
<accession>A0A223Q5X1</accession>
<name>A0A223Q5X1_9VIRU</name>
<organism evidence="2 3">
    <name type="scientific">Hudisavirus sp</name>
    <dbReference type="NCBI Taxonomy" id="2021738"/>
    <lineage>
        <taxon>Viruses</taxon>
    </lineage>
</organism>
<evidence type="ECO:0000256" key="1">
    <source>
        <dbReference type="SAM" id="MobiDB-lite"/>
    </source>
</evidence>
<sequence>MPYYSRYRRRTGYSKYRRRYGYRRLGYRRYRRRTTSGSVTSRSRVRVKVQCEEVVQLTISANTVNSTVCSSVPFAHYGTGRPAYTLAAGATESPLYRAYCGLFDQVKCDGVISKVSVTTPVGSGNSSVPALQIVTAYDRAGTYFEAAQLRQGTNAQGQVVYVNNPMTYPALLASSGSVVRSALNNSVAKLARSCWASDVQERTMFHDCTLQNRGDVPADTNDMAYGQTPNACPFFCPLFYVGFHLPTTAPTQDLTISFILSQTYYFTFRNPKFGSSGGSTSVAAADDDPIETQTLDDEGLDGPPQAAIDGLARAAAATGRMVRAAPTREETRAAKRARLIDEADRLDRETVDRWRRYNDFDAQVSSRLGTTDITRYPGSDRRTLERLYNAASNNAAAAEKVRDEVHDLDTEDALSRTDTLPLND</sequence>
<dbReference type="EMBL" id="MF351519">
    <property type="protein sequence ID" value="ASU55899.1"/>
    <property type="molecule type" value="Genomic_DNA"/>
</dbReference>
<reference evidence="2 3" key="1">
    <citation type="journal article" date="2017" name="Genome Announc.">
        <title>Small Circular Rep-Encoding Single-Stranded DNA Genomes in Peruvian Diarrhea Virome.</title>
        <authorList>
            <person name="Altan E."/>
            <person name="Del Valle Mendoza J."/>
            <person name="Deng X."/>
            <person name="Phan T.G."/>
            <person name="Sadeghi M."/>
            <person name="Delwart E.L."/>
        </authorList>
    </citation>
    <scope>NUCLEOTIDE SEQUENCE [LARGE SCALE GENOMIC DNA]</scope>
    <source>
        <strain evidence="2">P13_1</strain>
    </source>
</reference>
<protein>
    <submittedName>
        <fullName evidence="2">Putative capsid protein</fullName>
    </submittedName>
</protein>
<feature type="region of interest" description="Disordered" evidence="1">
    <location>
        <begin position="402"/>
        <end position="424"/>
    </location>
</feature>